<feature type="repeat" description="ANK" evidence="3">
    <location>
        <begin position="380"/>
        <end position="412"/>
    </location>
</feature>
<protein>
    <submittedName>
        <fullName evidence="4">Uncharacterized protein</fullName>
    </submittedName>
</protein>
<evidence type="ECO:0000313" key="5">
    <source>
        <dbReference type="Proteomes" id="UP000001542"/>
    </source>
</evidence>
<accession>A2GBJ2</accession>
<evidence type="ECO:0000313" key="4">
    <source>
        <dbReference type="EMBL" id="EAX85477.1"/>
    </source>
</evidence>
<feature type="repeat" description="ANK" evidence="3">
    <location>
        <begin position="413"/>
        <end position="445"/>
    </location>
</feature>
<dbReference type="VEuPathDB" id="TrichDB:TVAGG3_0948960"/>
<name>A2GBJ2_TRIV3</name>
<dbReference type="Pfam" id="PF13637">
    <property type="entry name" value="Ank_4"/>
    <property type="match status" value="1"/>
</dbReference>
<evidence type="ECO:0000256" key="3">
    <source>
        <dbReference type="PROSITE-ProRule" id="PRU00023"/>
    </source>
</evidence>
<dbReference type="PROSITE" id="PS50088">
    <property type="entry name" value="ANK_REPEAT"/>
    <property type="match status" value="3"/>
</dbReference>
<dbReference type="InterPro" id="IPR002110">
    <property type="entry name" value="Ankyrin_rpt"/>
</dbReference>
<dbReference type="InParanoid" id="A2GBJ2"/>
<dbReference type="SMR" id="A2GBJ2"/>
<dbReference type="Gene3D" id="1.25.40.20">
    <property type="entry name" value="Ankyrin repeat-containing domain"/>
    <property type="match status" value="1"/>
</dbReference>
<evidence type="ECO:0000256" key="2">
    <source>
        <dbReference type="ARBA" id="ARBA00023043"/>
    </source>
</evidence>
<dbReference type="PANTHER" id="PTHR24188:SF29">
    <property type="entry name" value="GH09064P"/>
    <property type="match status" value="1"/>
</dbReference>
<keyword evidence="5" id="KW-1185">Reference proteome</keyword>
<proteinExistence type="predicted"/>
<feature type="repeat" description="ANK" evidence="3">
    <location>
        <begin position="446"/>
        <end position="478"/>
    </location>
</feature>
<dbReference type="PROSITE" id="PS50297">
    <property type="entry name" value="ANK_REP_REGION"/>
    <property type="match status" value="3"/>
</dbReference>
<keyword evidence="2 3" id="KW-0040">ANK repeat</keyword>
<dbReference type="eggNOG" id="KOG0502">
    <property type="taxonomic scope" value="Eukaryota"/>
</dbReference>
<dbReference type="SMART" id="SM00248">
    <property type="entry name" value="ANK"/>
    <property type="match status" value="5"/>
</dbReference>
<dbReference type="RefSeq" id="XP_001298407.1">
    <property type="nucleotide sequence ID" value="XM_001298406.1"/>
</dbReference>
<dbReference type="PANTHER" id="PTHR24188">
    <property type="entry name" value="ANKYRIN REPEAT PROTEIN"/>
    <property type="match status" value="1"/>
</dbReference>
<organism evidence="4 5">
    <name type="scientific">Trichomonas vaginalis (strain ATCC PRA-98 / G3)</name>
    <dbReference type="NCBI Taxonomy" id="412133"/>
    <lineage>
        <taxon>Eukaryota</taxon>
        <taxon>Metamonada</taxon>
        <taxon>Parabasalia</taxon>
        <taxon>Trichomonadida</taxon>
        <taxon>Trichomonadidae</taxon>
        <taxon>Trichomonas</taxon>
    </lineage>
</organism>
<sequence length="532" mass="61031">MVKIQLGSHFFRRINTCPQSETFNITIINSHQQSMPNGIIQQQSMSTDTNQEQLTTSDGIQLQASSRQSITISLNKNVAVMISKRINNQYYSDKSINSIEVTIDIESPFTYDIFQDIIQGNKSEIECDDTVLMDLTKIGKELEIEDLFEFEKHIIQDKIPLEIDNCIEKLLYYFEINSQTDIDTCSNFISSHFYGINQEQLKYHVSQLGFDVLQKIIVNKELKVKDEESLAEFIISIIEKSEIFTPLIESIQFDYCSDETITKIFNKRNVCNSIDFIIPLQNSFKRLRYHTPNPNRYFIPDEIRSKLNVIKNSGDFHFTYDFFNELSIKKNRVMMRIALDEGTPWDKMLILEAARSGNFDLVKLLIECGCNKDTKEATEFGFTPLIYASMNGHRNIAEYLVSVGANIEAVSKDGLTALIVASGEGYLELVEYLISIGANVNVKDKTNKTALMYACQEGHLEVVKHLISKNANKDAVDDHGNTPLMYATEKGYLEITKLFVPETKRKKKFVEILRRNVIKIIKESKSVFDKIF</sequence>
<evidence type="ECO:0000256" key="1">
    <source>
        <dbReference type="ARBA" id="ARBA00022737"/>
    </source>
</evidence>
<dbReference type="PRINTS" id="PR01415">
    <property type="entry name" value="ANKYRIN"/>
</dbReference>
<dbReference type="InterPro" id="IPR036770">
    <property type="entry name" value="Ankyrin_rpt-contain_sf"/>
</dbReference>
<dbReference type="Proteomes" id="UP000001542">
    <property type="component" value="Unassembled WGS sequence"/>
</dbReference>
<dbReference type="AlphaFoldDB" id="A2GBJ2"/>
<dbReference type="Pfam" id="PF12796">
    <property type="entry name" value="Ank_2"/>
    <property type="match status" value="1"/>
</dbReference>
<keyword evidence="1" id="KW-0677">Repeat</keyword>
<dbReference type="KEGG" id="tva:4743117"/>
<reference evidence="4" key="2">
    <citation type="journal article" date="2007" name="Science">
        <title>Draft genome sequence of the sexually transmitted pathogen Trichomonas vaginalis.</title>
        <authorList>
            <person name="Carlton J.M."/>
            <person name="Hirt R.P."/>
            <person name="Silva J.C."/>
            <person name="Delcher A.L."/>
            <person name="Schatz M."/>
            <person name="Zhao Q."/>
            <person name="Wortman J.R."/>
            <person name="Bidwell S.L."/>
            <person name="Alsmark U.C.M."/>
            <person name="Besteiro S."/>
            <person name="Sicheritz-Ponten T."/>
            <person name="Noel C.J."/>
            <person name="Dacks J.B."/>
            <person name="Foster P.G."/>
            <person name="Simillion C."/>
            <person name="Van de Peer Y."/>
            <person name="Miranda-Saavedra D."/>
            <person name="Barton G.J."/>
            <person name="Westrop G.D."/>
            <person name="Mueller S."/>
            <person name="Dessi D."/>
            <person name="Fiori P.L."/>
            <person name="Ren Q."/>
            <person name="Paulsen I."/>
            <person name="Zhang H."/>
            <person name="Bastida-Corcuera F.D."/>
            <person name="Simoes-Barbosa A."/>
            <person name="Brown M.T."/>
            <person name="Hayes R.D."/>
            <person name="Mukherjee M."/>
            <person name="Okumura C.Y."/>
            <person name="Schneider R."/>
            <person name="Smith A.J."/>
            <person name="Vanacova S."/>
            <person name="Villalvazo M."/>
            <person name="Haas B.J."/>
            <person name="Pertea M."/>
            <person name="Feldblyum T.V."/>
            <person name="Utterback T.R."/>
            <person name="Shu C.L."/>
            <person name="Osoegawa K."/>
            <person name="de Jong P.J."/>
            <person name="Hrdy I."/>
            <person name="Horvathova L."/>
            <person name="Zubacova Z."/>
            <person name="Dolezal P."/>
            <person name="Malik S.B."/>
            <person name="Logsdon J.M. Jr."/>
            <person name="Henze K."/>
            <person name="Gupta A."/>
            <person name="Wang C.C."/>
            <person name="Dunne R.L."/>
            <person name="Upcroft J.A."/>
            <person name="Upcroft P."/>
            <person name="White O."/>
            <person name="Salzberg S.L."/>
            <person name="Tang P."/>
            <person name="Chiu C.-H."/>
            <person name="Lee Y.-S."/>
            <person name="Embley T.M."/>
            <person name="Coombs G.H."/>
            <person name="Mottram J.C."/>
            <person name="Tachezy J."/>
            <person name="Fraser-Liggett C.M."/>
            <person name="Johnson P.J."/>
        </authorList>
    </citation>
    <scope>NUCLEOTIDE SEQUENCE [LARGE SCALE GENOMIC DNA]</scope>
    <source>
        <strain evidence="4">G3</strain>
    </source>
</reference>
<gene>
    <name evidence="4" type="ORF">TVAG_242020</name>
</gene>
<dbReference type="STRING" id="5722.A2GBJ2"/>
<dbReference type="VEuPathDB" id="TrichDB:TVAG_242020"/>
<dbReference type="EMBL" id="DS114931">
    <property type="protein sequence ID" value="EAX85477.1"/>
    <property type="molecule type" value="Genomic_DNA"/>
</dbReference>
<dbReference type="SUPFAM" id="SSF48403">
    <property type="entry name" value="Ankyrin repeat"/>
    <property type="match status" value="1"/>
</dbReference>
<reference evidence="4" key="1">
    <citation type="submission" date="2006-10" db="EMBL/GenBank/DDBJ databases">
        <authorList>
            <person name="Amadeo P."/>
            <person name="Zhao Q."/>
            <person name="Wortman J."/>
            <person name="Fraser-Liggett C."/>
            <person name="Carlton J."/>
        </authorList>
    </citation>
    <scope>NUCLEOTIDE SEQUENCE</scope>
    <source>
        <strain evidence="4">G3</strain>
    </source>
</reference>